<evidence type="ECO:0000313" key="2">
    <source>
        <dbReference type="Proteomes" id="UP000070256"/>
    </source>
</evidence>
<protein>
    <submittedName>
        <fullName evidence="1">Uncharacterized protein</fullName>
    </submittedName>
</protein>
<accession>A0A133VND2</accession>
<dbReference type="AlphaFoldDB" id="A0A133VND2"/>
<dbReference type="EMBL" id="LHYK01000021">
    <property type="protein sequence ID" value="KXB07949.1"/>
    <property type="molecule type" value="Genomic_DNA"/>
</dbReference>
<name>A0A133VND2_9EURY</name>
<keyword evidence="2" id="KW-1185">Reference proteome</keyword>
<evidence type="ECO:0000313" key="1">
    <source>
        <dbReference type="EMBL" id="KXB07949.1"/>
    </source>
</evidence>
<dbReference type="Proteomes" id="UP000070256">
    <property type="component" value="Unassembled WGS sequence"/>
</dbReference>
<organism evidence="1 2">
    <name type="scientific">candidate division MSBL1 archaeon SCGC-AAA385D11</name>
    <dbReference type="NCBI Taxonomy" id="1698286"/>
    <lineage>
        <taxon>Archaea</taxon>
        <taxon>Methanobacteriati</taxon>
        <taxon>Methanobacteriota</taxon>
        <taxon>candidate division MSBL1</taxon>
    </lineage>
</organism>
<comment type="caution">
    <text evidence="1">The sequence shown here is derived from an EMBL/GenBank/DDBJ whole genome shotgun (WGS) entry which is preliminary data.</text>
</comment>
<sequence>MAKDRQILIRVSPEQKKEYEEFAKEFTEGNMARMFRRCAKIVMKLERNQNDQQQELSPFKSSLDAIFELCETMDRKLSVLSMTRDSGEIDSSVLEVARNILDQMGEMDNPTYSQIFGNTDVEQDVFEGAVFLIESLGWEVRRDDPNDYEGGGENCD</sequence>
<reference evidence="1 2" key="1">
    <citation type="journal article" date="2016" name="Sci. Rep.">
        <title>Metabolic traits of an uncultured archaeal lineage -MSBL1- from brine pools of the Red Sea.</title>
        <authorList>
            <person name="Mwirichia R."/>
            <person name="Alam I."/>
            <person name="Rashid M."/>
            <person name="Vinu M."/>
            <person name="Ba-Alawi W."/>
            <person name="Anthony Kamau A."/>
            <person name="Kamanda Ngugi D."/>
            <person name="Goker M."/>
            <person name="Klenk H.P."/>
            <person name="Bajic V."/>
            <person name="Stingl U."/>
        </authorList>
    </citation>
    <scope>NUCLEOTIDE SEQUENCE [LARGE SCALE GENOMIC DNA]</scope>
    <source>
        <strain evidence="1">SCGC-AAA385D11</strain>
    </source>
</reference>
<gene>
    <name evidence="1" type="ORF">AKJ58_01405</name>
</gene>
<proteinExistence type="predicted"/>